<feature type="region of interest" description="Disordered" evidence="1">
    <location>
        <begin position="552"/>
        <end position="582"/>
    </location>
</feature>
<organism evidence="2 3">
    <name type="scientific">Coniophora puteana (strain RWD-64-598)</name>
    <name type="common">Brown rot fungus</name>
    <dbReference type="NCBI Taxonomy" id="741705"/>
    <lineage>
        <taxon>Eukaryota</taxon>
        <taxon>Fungi</taxon>
        <taxon>Dikarya</taxon>
        <taxon>Basidiomycota</taxon>
        <taxon>Agaricomycotina</taxon>
        <taxon>Agaricomycetes</taxon>
        <taxon>Agaricomycetidae</taxon>
        <taxon>Boletales</taxon>
        <taxon>Coniophorineae</taxon>
        <taxon>Coniophoraceae</taxon>
        <taxon>Coniophora</taxon>
    </lineage>
</organism>
<protein>
    <submittedName>
        <fullName evidence="2">Uncharacterized protein</fullName>
    </submittedName>
</protein>
<keyword evidence="3" id="KW-1185">Reference proteome</keyword>
<feature type="region of interest" description="Disordered" evidence="1">
    <location>
        <begin position="601"/>
        <end position="620"/>
    </location>
</feature>
<feature type="region of interest" description="Disordered" evidence="1">
    <location>
        <begin position="458"/>
        <end position="535"/>
    </location>
</feature>
<dbReference type="GeneID" id="19209425"/>
<accession>A0A5M3MFY7</accession>
<feature type="compositionally biased region" description="Basic and acidic residues" evidence="1">
    <location>
        <begin position="865"/>
        <end position="878"/>
    </location>
</feature>
<dbReference type="EMBL" id="JH711583">
    <property type="protein sequence ID" value="EIW78073.1"/>
    <property type="molecule type" value="Genomic_DNA"/>
</dbReference>
<proteinExistence type="predicted"/>
<feature type="compositionally biased region" description="Polar residues" evidence="1">
    <location>
        <begin position="506"/>
        <end position="524"/>
    </location>
</feature>
<evidence type="ECO:0000313" key="3">
    <source>
        <dbReference type="Proteomes" id="UP000053558"/>
    </source>
</evidence>
<comment type="caution">
    <text evidence="2">The sequence shown here is derived from an EMBL/GenBank/DDBJ whole genome shotgun (WGS) entry which is preliminary data.</text>
</comment>
<dbReference type="KEGG" id="cput:CONPUDRAFT_75803"/>
<dbReference type="OMA" id="HEHACIA"/>
<evidence type="ECO:0000256" key="1">
    <source>
        <dbReference type="SAM" id="MobiDB-lite"/>
    </source>
</evidence>
<evidence type="ECO:0000313" key="2">
    <source>
        <dbReference type="EMBL" id="EIW78073.1"/>
    </source>
</evidence>
<gene>
    <name evidence="2" type="ORF">CONPUDRAFT_75803</name>
</gene>
<feature type="compositionally biased region" description="Polar residues" evidence="1">
    <location>
        <begin position="569"/>
        <end position="578"/>
    </location>
</feature>
<feature type="compositionally biased region" description="Acidic residues" evidence="1">
    <location>
        <begin position="403"/>
        <end position="414"/>
    </location>
</feature>
<feature type="compositionally biased region" description="Polar residues" evidence="1">
    <location>
        <begin position="486"/>
        <end position="497"/>
    </location>
</feature>
<reference evidence="3" key="1">
    <citation type="journal article" date="2012" name="Science">
        <title>The Paleozoic origin of enzymatic lignin decomposition reconstructed from 31 fungal genomes.</title>
        <authorList>
            <person name="Floudas D."/>
            <person name="Binder M."/>
            <person name="Riley R."/>
            <person name="Barry K."/>
            <person name="Blanchette R.A."/>
            <person name="Henrissat B."/>
            <person name="Martinez A.T."/>
            <person name="Otillar R."/>
            <person name="Spatafora J.W."/>
            <person name="Yadav J.S."/>
            <person name="Aerts A."/>
            <person name="Benoit I."/>
            <person name="Boyd A."/>
            <person name="Carlson A."/>
            <person name="Copeland A."/>
            <person name="Coutinho P.M."/>
            <person name="de Vries R.P."/>
            <person name="Ferreira P."/>
            <person name="Findley K."/>
            <person name="Foster B."/>
            <person name="Gaskell J."/>
            <person name="Glotzer D."/>
            <person name="Gorecki P."/>
            <person name="Heitman J."/>
            <person name="Hesse C."/>
            <person name="Hori C."/>
            <person name="Igarashi K."/>
            <person name="Jurgens J.A."/>
            <person name="Kallen N."/>
            <person name="Kersten P."/>
            <person name="Kohler A."/>
            <person name="Kuees U."/>
            <person name="Kumar T.K.A."/>
            <person name="Kuo A."/>
            <person name="LaButti K."/>
            <person name="Larrondo L.F."/>
            <person name="Lindquist E."/>
            <person name="Ling A."/>
            <person name="Lombard V."/>
            <person name="Lucas S."/>
            <person name="Lundell T."/>
            <person name="Martin R."/>
            <person name="McLaughlin D.J."/>
            <person name="Morgenstern I."/>
            <person name="Morin E."/>
            <person name="Murat C."/>
            <person name="Nagy L.G."/>
            <person name="Nolan M."/>
            <person name="Ohm R.A."/>
            <person name="Patyshakuliyeva A."/>
            <person name="Rokas A."/>
            <person name="Ruiz-Duenas F.J."/>
            <person name="Sabat G."/>
            <person name="Salamov A."/>
            <person name="Samejima M."/>
            <person name="Schmutz J."/>
            <person name="Slot J.C."/>
            <person name="St John F."/>
            <person name="Stenlid J."/>
            <person name="Sun H."/>
            <person name="Sun S."/>
            <person name="Syed K."/>
            <person name="Tsang A."/>
            <person name="Wiebenga A."/>
            <person name="Young D."/>
            <person name="Pisabarro A."/>
            <person name="Eastwood D.C."/>
            <person name="Martin F."/>
            <person name="Cullen D."/>
            <person name="Grigoriev I.V."/>
            <person name="Hibbett D.S."/>
        </authorList>
    </citation>
    <scope>NUCLEOTIDE SEQUENCE [LARGE SCALE GENOMIC DNA]</scope>
    <source>
        <strain evidence="3">RWD-64-598 SS2</strain>
    </source>
</reference>
<dbReference type="OrthoDB" id="2685482at2759"/>
<sequence length="891" mass="98233">MADNTDLDGFSPRCHLILNRCLSNWNASSEDDPDDQANIIESTARELLNEEGVCNGEGLNEMAERVREWFGRDNREATPPGDEVKWKFRSGKKWTMVRIAEIEHQAQIMSLVVSTWALEHPEIPMPPVWRGKYMGLFSRARIEYCKNKLDQTTKDAFTRKAAKWNEEGPPAEIQEREFPKWLKGAAEFAEWSAVAHGVRVFFLFGRKNLKGEIQLGHSDTIRACDPPFEPMLTQRVREMPFWKTWRLYVNGGPLPGESAPEGLADAAQATVPKSRDACSLIATRDDGFPIVPNPPKKEKTKTLQRLLRGYITRVWRHDTVRVKGVLPWGNMEKYPRHYFGNSKYFPFGMFGVREPSDVKEGEILALFAHWRERESDNKVPLRFRHSLRLDPYAVATPETPILPDDDDDSSDEGDVGLSADALLGHSRAGITITHTGASEANLPPVVAAPAPAHIRTIPAGANQHRSPDGTRSPQPMPQRPRPRQKTIPSAATVQAGSESGAEAITPEQNSELTDSQFDYLNDGNNHVPPSIISTKDDDHNFFFDTAELEEYVPAQSSKDETEYPKTLSPEHSATNNPQELPRNVAADEDNSALALGDLISAQPEEDNPGAGPFDRHDCIPLDSPYPPEDAPYDFSFDPMDYENYVPSADGLESPSGNMSIQLTNPTIDDASGTEAPDPALTATIPMHASTLLQVAGAGAPGGHISNASQQEVDTPSSHDSRTHNGVLLSTGGPVEKRSLTQVPGARASATAASPHEHACIAPPPNFAAPEGDCRSEASDPSDDSENEVLDTLIDDTSLEISVPPPLASPKPAKPDSKRRRRASSATKPVSTKKPRSIHNREPIQEAASEEQTAEQAQRFSKRRTAPTDRLKSYIEGSKEVNLPYYDPARKR</sequence>
<dbReference type="Proteomes" id="UP000053558">
    <property type="component" value="Unassembled WGS sequence"/>
</dbReference>
<feature type="region of interest" description="Disordered" evidence="1">
    <location>
        <begin position="697"/>
        <end position="891"/>
    </location>
</feature>
<name>A0A5M3MFY7_CONPW</name>
<feature type="compositionally biased region" description="Acidic residues" evidence="1">
    <location>
        <begin position="779"/>
        <end position="797"/>
    </location>
</feature>
<feature type="region of interest" description="Disordered" evidence="1">
    <location>
        <begin position="396"/>
        <end position="417"/>
    </location>
</feature>
<dbReference type="AlphaFoldDB" id="A0A5M3MFY7"/>
<dbReference type="RefSeq" id="XP_007771926.1">
    <property type="nucleotide sequence ID" value="XM_007773736.1"/>
</dbReference>
<feature type="compositionally biased region" description="Polar residues" evidence="1">
    <location>
        <begin position="705"/>
        <end position="715"/>
    </location>
</feature>